<dbReference type="PANTHER" id="PTHR48090">
    <property type="entry name" value="UNDECAPRENYL-PHOSPHATE 4-DEOXY-4-FORMAMIDO-L-ARABINOSE TRANSFERASE-RELATED"/>
    <property type="match status" value="1"/>
</dbReference>
<dbReference type="STRING" id="1798468.A2110_03015"/>
<feature type="domain" description="Glycosyltransferase 2-like" evidence="1">
    <location>
        <begin position="10"/>
        <end position="171"/>
    </location>
</feature>
<dbReference type="CDD" id="cd04179">
    <property type="entry name" value="DPM_DPG-synthase_like"/>
    <property type="match status" value="1"/>
</dbReference>
<evidence type="ECO:0000313" key="2">
    <source>
        <dbReference type="EMBL" id="OGG37529.1"/>
    </source>
</evidence>
<dbReference type="EMBL" id="MFKH01000010">
    <property type="protein sequence ID" value="OGG37529.1"/>
    <property type="molecule type" value="Genomic_DNA"/>
</dbReference>
<reference evidence="2 3" key="1">
    <citation type="journal article" date="2016" name="Nat. Commun.">
        <title>Thousands of microbial genomes shed light on interconnected biogeochemical processes in an aquifer system.</title>
        <authorList>
            <person name="Anantharaman K."/>
            <person name="Brown C.T."/>
            <person name="Hug L.A."/>
            <person name="Sharon I."/>
            <person name="Castelle C.J."/>
            <person name="Probst A.J."/>
            <person name="Thomas B.C."/>
            <person name="Singh A."/>
            <person name="Wilkins M.J."/>
            <person name="Karaoz U."/>
            <person name="Brodie E.L."/>
            <person name="Williams K.H."/>
            <person name="Hubbard S.S."/>
            <person name="Banfield J.F."/>
        </authorList>
    </citation>
    <scope>NUCLEOTIDE SEQUENCE [LARGE SCALE GENOMIC DNA]</scope>
</reference>
<evidence type="ECO:0000259" key="1">
    <source>
        <dbReference type="Pfam" id="PF00535"/>
    </source>
</evidence>
<dbReference type="InterPro" id="IPR029044">
    <property type="entry name" value="Nucleotide-diphossugar_trans"/>
</dbReference>
<dbReference type="InterPro" id="IPR050256">
    <property type="entry name" value="Glycosyltransferase_2"/>
</dbReference>
<dbReference type="InterPro" id="IPR001173">
    <property type="entry name" value="Glyco_trans_2-like"/>
</dbReference>
<proteinExistence type="predicted"/>
<gene>
    <name evidence="2" type="ORF">A2110_03015</name>
</gene>
<dbReference type="PANTHER" id="PTHR48090:SF7">
    <property type="entry name" value="RFBJ PROTEIN"/>
    <property type="match status" value="1"/>
</dbReference>
<dbReference type="Pfam" id="PF00535">
    <property type="entry name" value="Glycos_transf_2"/>
    <property type="match status" value="1"/>
</dbReference>
<dbReference type="Gene3D" id="3.90.550.10">
    <property type="entry name" value="Spore Coat Polysaccharide Biosynthesis Protein SpsA, Chain A"/>
    <property type="match status" value="1"/>
</dbReference>
<evidence type="ECO:0000313" key="3">
    <source>
        <dbReference type="Proteomes" id="UP000176273"/>
    </source>
</evidence>
<name>A0A1F6BKT2_9BACT</name>
<organism evidence="2 3">
    <name type="scientific">Candidatus Jorgensenbacteria bacterium GWA1_54_12</name>
    <dbReference type="NCBI Taxonomy" id="1798468"/>
    <lineage>
        <taxon>Bacteria</taxon>
        <taxon>Candidatus Joergenseniibacteriota</taxon>
    </lineage>
</organism>
<dbReference type="Proteomes" id="UP000176273">
    <property type="component" value="Unassembled WGS sequence"/>
</dbReference>
<dbReference type="AlphaFoldDB" id="A0A1F6BKT2"/>
<accession>A0A1F6BKT2</accession>
<dbReference type="SUPFAM" id="SSF53448">
    <property type="entry name" value="Nucleotide-diphospho-sugar transferases"/>
    <property type="match status" value="1"/>
</dbReference>
<protein>
    <recommendedName>
        <fullName evidence="1">Glycosyltransferase 2-like domain-containing protein</fullName>
    </recommendedName>
</protein>
<sequence>MKELDKELDIVIPVYNEGENIVETLIALKQSVKTSFRVLICYDFNEDNTLPAVRDARGAGCDVQLVKNRGKGVHHAIMTGLGETEADAVLMYPADESYNTVIIDAMYTKLREGNDVVGASRFMKGGAMKGGPFLKSLVLRAAAFTLKRFGGLGASDASYALKMFSRRILDTVEIESTDGFTFAIELLVKCHRLGWKAAEVPARWLMREKGQSRFNFRKWLPHYFKWFLYAFATTYLRRGSETVKLKSGAEI</sequence>
<comment type="caution">
    <text evidence="2">The sequence shown here is derived from an EMBL/GenBank/DDBJ whole genome shotgun (WGS) entry which is preliminary data.</text>
</comment>